<reference evidence="1 2" key="1">
    <citation type="submission" date="2018-03" db="EMBL/GenBank/DDBJ databases">
        <title>Cross-interface Injection: A General Nanoliter Liquid Handling Method Applied to Single Cells Genome Amplification Automated Nanoliter Liquid Handling Applied to Single Cell Multiple Displacement Amplification.</title>
        <authorList>
            <person name="Yun J."/>
            <person name="Xu P."/>
            <person name="Xu J."/>
            <person name="Dai X."/>
            <person name="Wang Y."/>
            <person name="Zheng X."/>
            <person name="Cao C."/>
            <person name="Yi Q."/>
            <person name="Zhu Y."/>
            <person name="Wang L."/>
            <person name="Dong Z."/>
            <person name="Huang Y."/>
            <person name="Huang L."/>
            <person name="Du W."/>
        </authorList>
    </citation>
    <scope>NUCLEOTIDE SEQUENCE [LARGE SCALE GENOMIC DNA]</scope>
    <source>
        <strain evidence="1 2">Z-D1-2</strain>
    </source>
</reference>
<accession>A0A2T4DB82</accession>
<dbReference type="SUPFAM" id="SSF55961">
    <property type="entry name" value="Bet v1-like"/>
    <property type="match status" value="1"/>
</dbReference>
<dbReference type="Proteomes" id="UP000240608">
    <property type="component" value="Unassembled WGS sequence"/>
</dbReference>
<dbReference type="Gene3D" id="3.30.530.20">
    <property type="match status" value="1"/>
</dbReference>
<dbReference type="EMBL" id="PYVU01000473">
    <property type="protein sequence ID" value="PTB91085.1"/>
    <property type="molecule type" value="Genomic_DNA"/>
</dbReference>
<dbReference type="AlphaFoldDB" id="A0A2T4DB82"/>
<organism evidence="1 2">
    <name type="scientific">Marivirga lumbricoides</name>
    <dbReference type="NCBI Taxonomy" id="1046115"/>
    <lineage>
        <taxon>Bacteria</taxon>
        <taxon>Pseudomonadati</taxon>
        <taxon>Bacteroidota</taxon>
        <taxon>Cytophagia</taxon>
        <taxon>Cytophagales</taxon>
        <taxon>Marivirgaceae</taxon>
        <taxon>Marivirga</taxon>
    </lineage>
</organism>
<sequence length="48" mass="5626">MTKQIETSIRIKALSETVWDILTDFEKYPQWNPFIKSVKGEVKEGNNI</sequence>
<comment type="caution">
    <text evidence="1">The sequence shown here is derived from an EMBL/GenBank/DDBJ whole genome shotgun (WGS) entry which is preliminary data.</text>
</comment>
<dbReference type="InterPro" id="IPR019587">
    <property type="entry name" value="Polyketide_cyclase/dehydratase"/>
</dbReference>
<name>A0A2T4DB82_9BACT</name>
<dbReference type="Pfam" id="PF10604">
    <property type="entry name" value="Polyketide_cyc2"/>
    <property type="match status" value="1"/>
</dbReference>
<feature type="non-terminal residue" evidence="1">
    <location>
        <position position="48"/>
    </location>
</feature>
<dbReference type="InterPro" id="IPR023393">
    <property type="entry name" value="START-like_dom_sf"/>
</dbReference>
<protein>
    <submittedName>
        <fullName evidence="1">SRPBCC domain-containing protein</fullName>
    </submittedName>
</protein>
<gene>
    <name evidence="1" type="ORF">C9994_16165</name>
</gene>
<evidence type="ECO:0000313" key="2">
    <source>
        <dbReference type="Proteomes" id="UP000240608"/>
    </source>
</evidence>
<proteinExistence type="predicted"/>
<evidence type="ECO:0000313" key="1">
    <source>
        <dbReference type="EMBL" id="PTB91085.1"/>
    </source>
</evidence>